<dbReference type="PROSITE" id="PS50172">
    <property type="entry name" value="BRCT"/>
    <property type="match status" value="2"/>
</dbReference>
<keyword evidence="7" id="KW-0479">Metal-binding</keyword>
<evidence type="ECO:0000313" key="23">
    <source>
        <dbReference type="Proteomes" id="UP001307889"/>
    </source>
</evidence>
<organism evidence="22 23">
    <name type="scientific">Nesidiocoris tenuis</name>
    <dbReference type="NCBI Taxonomy" id="355587"/>
    <lineage>
        <taxon>Eukaryota</taxon>
        <taxon>Metazoa</taxon>
        <taxon>Ecdysozoa</taxon>
        <taxon>Arthropoda</taxon>
        <taxon>Hexapoda</taxon>
        <taxon>Insecta</taxon>
        <taxon>Pterygota</taxon>
        <taxon>Neoptera</taxon>
        <taxon>Paraneoptera</taxon>
        <taxon>Hemiptera</taxon>
        <taxon>Heteroptera</taxon>
        <taxon>Panheteroptera</taxon>
        <taxon>Cimicomorpha</taxon>
        <taxon>Miridae</taxon>
        <taxon>Dicyphina</taxon>
        <taxon>Nesidiocoris</taxon>
    </lineage>
</organism>
<dbReference type="SUPFAM" id="SSF56091">
    <property type="entry name" value="DNA ligase/mRNA capping enzyme, catalytic domain"/>
    <property type="match status" value="1"/>
</dbReference>
<evidence type="ECO:0000256" key="18">
    <source>
        <dbReference type="ARBA" id="ARBA00034003"/>
    </source>
</evidence>
<evidence type="ECO:0000256" key="9">
    <source>
        <dbReference type="ARBA" id="ARBA00022741"/>
    </source>
</evidence>
<dbReference type="InterPro" id="IPR012309">
    <property type="entry name" value="DNA_ligase_ATP-dep_C"/>
</dbReference>
<evidence type="ECO:0000256" key="3">
    <source>
        <dbReference type="ARBA" id="ARBA00007572"/>
    </source>
</evidence>
<dbReference type="EMBL" id="AP028910">
    <property type="protein sequence ID" value="BES90790.1"/>
    <property type="molecule type" value="Genomic_DNA"/>
</dbReference>
<dbReference type="SUPFAM" id="SSF52113">
    <property type="entry name" value="BRCT domain"/>
    <property type="match status" value="2"/>
</dbReference>
<dbReference type="InterPro" id="IPR012310">
    <property type="entry name" value="DNA_ligase_ATP-dep_cent"/>
</dbReference>
<feature type="domain" description="BRCT" evidence="21">
    <location>
        <begin position="635"/>
        <end position="724"/>
    </location>
</feature>
<dbReference type="InterPro" id="IPR011009">
    <property type="entry name" value="Kinase-like_dom_sf"/>
</dbReference>
<reference evidence="22 23" key="1">
    <citation type="submission" date="2023-09" db="EMBL/GenBank/DDBJ databases">
        <title>Nesidiocoris tenuis whole genome shotgun sequence.</title>
        <authorList>
            <person name="Shibata T."/>
            <person name="Shimoda M."/>
            <person name="Kobayashi T."/>
            <person name="Uehara T."/>
        </authorList>
    </citation>
    <scope>NUCLEOTIDE SEQUENCE [LARGE SCALE GENOMIC DNA]</scope>
    <source>
        <strain evidence="22 23">Japan</strain>
    </source>
</reference>
<comment type="catalytic activity">
    <reaction evidence="18">
        <text>ATP + (deoxyribonucleotide)n-3'-hydroxyl + 5'-phospho-(deoxyribonucleotide)m = (deoxyribonucleotide)n+m + AMP + diphosphate.</text>
        <dbReference type="EC" id="6.5.1.1"/>
    </reaction>
</comment>
<evidence type="ECO:0000256" key="7">
    <source>
        <dbReference type="ARBA" id="ARBA00022723"/>
    </source>
</evidence>
<evidence type="ECO:0000256" key="10">
    <source>
        <dbReference type="ARBA" id="ARBA00022763"/>
    </source>
</evidence>
<dbReference type="Pfam" id="PF00533">
    <property type="entry name" value="BRCT"/>
    <property type="match status" value="1"/>
</dbReference>
<dbReference type="InterPro" id="IPR036599">
    <property type="entry name" value="DNA_ligase_N_sf"/>
</dbReference>
<feature type="domain" description="BRCT" evidence="21">
    <location>
        <begin position="819"/>
        <end position="886"/>
    </location>
</feature>
<dbReference type="Gene3D" id="2.40.50.140">
    <property type="entry name" value="Nucleic acid-binding proteins"/>
    <property type="match status" value="1"/>
</dbReference>
<keyword evidence="15" id="KW-0539">Nucleus</keyword>
<dbReference type="Pfam" id="PF04675">
    <property type="entry name" value="DNA_ligase_A_N"/>
    <property type="match status" value="1"/>
</dbReference>
<keyword evidence="10" id="KW-0227">DNA damage</keyword>
<evidence type="ECO:0000256" key="19">
    <source>
        <dbReference type="RuleBase" id="RU004196"/>
    </source>
</evidence>
<dbReference type="CDD" id="cd05157">
    <property type="entry name" value="ETNK_euk"/>
    <property type="match status" value="1"/>
</dbReference>
<comment type="subcellular location">
    <subcellularLocation>
        <location evidence="2">Nucleus</location>
    </subcellularLocation>
</comment>
<evidence type="ECO:0000256" key="8">
    <source>
        <dbReference type="ARBA" id="ARBA00022737"/>
    </source>
</evidence>
<dbReference type="Gene3D" id="3.40.50.10190">
    <property type="entry name" value="BRCT domain"/>
    <property type="match status" value="2"/>
</dbReference>
<keyword evidence="11" id="KW-0067">ATP-binding</keyword>
<evidence type="ECO:0000259" key="20">
    <source>
        <dbReference type="PROSITE" id="PS50160"/>
    </source>
</evidence>
<accession>A0ABN7AET1</accession>
<dbReference type="NCBIfam" id="TIGR00574">
    <property type="entry name" value="dnl1"/>
    <property type="match status" value="1"/>
</dbReference>
<evidence type="ECO:0000256" key="6">
    <source>
        <dbReference type="ARBA" id="ARBA00022598"/>
    </source>
</evidence>
<dbReference type="InterPro" id="IPR029710">
    <property type="entry name" value="LIG4"/>
</dbReference>
<protein>
    <recommendedName>
        <fullName evidence="5">DNA ligase 4</fullName>
        <ecNumber evidence="4">6.5.1.1</ecNumber>
    </recommendedName>
    <alternativeName>
        <fullName evidence="17">DNA ligase IV</fullName>
    </alternativeName>
    <alternativeName>
        <fullName evidence="16">Polydeoxyribonucleotide synthase [ATP] 4</fullName>
    </alternativeName>
</protein>
<gene>
    <name evidence="22" type="ORF">NTJ_03595</name>
</gene>
<dbReference type="SUPFAM" id="SSF117018">
    <property type="entry name" value="ATP-dependent DNA ligase DNA-binding domain"/>
    <property type="match status" value="1"/>
</dbReference>
<dbReference type="Gene3D" id="3.30.200.20">
    <property type="entry name" value="Phosphorylase Kinase, domain 1"/>
    <property type="match status" value="1"/>
</dbReference>
<dbReference type="CDD" id="cd07968">
    <property type="entry name" value="OBF_DNA_ligase_IV"/>
    <property type="match status" value="1"/>
</dbReference>
<evidence type="ECO:0000313" key="22">
    <source>
        <dbReference type="EMBL" id="BES90790.1"/>
    </source>
</evidence>
<evidence type="ECO:0000256" key="4">
    <source>
        <dbReference type="ARBA" id="ARBA00012727"/>
    </source>
</evidence>
<name>A0ABN7AET1_9HEMI</name>
<dbReference type="InterPro" id="IPR012340">
    <property type="entry name" value="NA-bd_OB-fold"/>
</dbReference>
<keyword evidence="9" id="KW-0547">Nucleotide-binding</keyword>
<dbReference type="Proteomes" id="UP001307889">
    <property type="component" value="Chromosome 2"/>
</dbReference>
<evidence type="ECO:0000256" key="16">
    <source>
        <dbReference type="ARBA" id="ARBA00030676"/>
    </source>
</evidence>
<dbReference type="PANTHER" id="PTHR45997">
    <property type="entry name" value="DNA LIGASE 4"/>
    <property type="match status" value="1"/>
</dbReference>
<dbReference type="EC" id="6.5.1.1" evidence="4"/>
<keyword evidence="14" id="KW-0234">DNA repair</keyword>
<comment type="cofactor">
    <cofactor evidence="1">
        <name>Mg(2+)</name>
        <dbReference type="ChEBI" id="CHEBI:18420"/>
    </cofactor>
</comment>
<keyword evidence="13" id="KW-0233">DNA recombination</keyword>
<evidence type="ECO:0000256" key="17">
    <source>
        <dbReference type="ARBA" id="ARBA00031942"/>
    </source>
</evidence>
<evidence type="ECO:0000256" key="12">
    <source>
        <dbReference type="ARBA" id="ARBA00022842"/>
    </source>
</evidence>
<feature type="domain" description="ATP-dependent DNA ligase family profile" evidence="20">
    <location>
        <begin position="351"/>
        <end position="480"/>
    </location>
</feature>
<dbReference type="PROSITE" id="PS00333">
    <property type="entry name" value="DNA_LIGASE_A2"/>
    <property type="match status" value="1"/>
</dbReference>
<sequence length="1268" mass="145226">MEDQPQEEKNYFNEIPFSYVCEVYEKIVSRKDKKKKCDILRAFINHHRERCGVECFHPLMRLILPQLERERGPYGVKEYNLARTYIRILCLPKEGVDAQKLLNYRNPTSVRASDVIGDFAEVAYWILRNKCGKSTKITVGDINASLDLISEKHASHDPRAVDEILISLFRKMSAEEQKWLIRIILKDMHLGLSTKQILYVFHPDSSEVYDLSNSLLKVCTMLKDPSIRYHELEIKLFEAFSPMLSERTDVSKLDMTETLLLETKFDGERFQLHYSNNKFKYFSRNGYEYTSNYGEDEYSGYLTMLIKKQLSPSITSLILDGEMMCWNSNRRLLLTKAANHDVKQLKMGNIIQPCFFPFDILHYNGEVLTNRPLLERKKLLDSSFQELEGTIMKAPYQTVSTNEEVLNAINAAIDRCEEGIILKKMDSVYKPKSRNSGWYKIKPEYTEGALIDLDLLILGGYYGHGKQKGKVSHFLMGLAVPNESGHPTKFQSLCRVGSGYSITELEELANKLAPSWLKLRPGLIPPSHLLAKEKPDLWIQPEKSCILQIKATEVVESKEYFFGSTLKFVRVQQIRDDKPWHDCLTTTQFIEIKNCYQGKLTSGPLQAGNRQFHRKKNNEIESLVAVKKTGEQPSSLTNILGSKEFSVINGFEGKSKESIEKMILENGGLVKNIPGSNTYCLIAGDMSLKVKNFCRSGKHVVAHFSWLNECLEKGQLVPWTPLSVAGTTLMGKTELNHNFDKYGDSYCDPVDENKLKLIMDRMKVNVTMSNDSLVRMNLLLHGVNNAYSFLCGTKAHFPKRANSVTHQKWANGRRLSLAQNLFKFCGGTSTDFVDESVLFIIVDTTEPFSLMDYNILVIDECGPDFCPKIVSTQWVFDCFKHKKLMPPLFEEYAKFYIICSNFYSVHLSRTSSPPVTKAFRKRMEDVPHLDVTVADDYKEGAYLILEKLRPSWPAKDIIFKIFTDGITNRLIGCSLSGANDDVILLRSYGKSTELFIDRKAEIRNFKILHREGYAPRFYATFNNGIAYEFVPGVILDETTCKDKSVFPLVAAMLARFHAIPVDEEEKNNPVLWTRLRKYFSLIPQQYTSEIKRKRFSEKFSRGLAGLEETISFLQRNLESEDLKVVFCHNDLLLANVICSDGSVTFIDYEYAGCSYQAFDIGNHFTEFAGVNNIDFARIPDKDFQHDWLKLYLAEYKSAVGESGPVTEDEIESLYQVVNKFILVSQVFWSTWALVQAEISELDFDFIDYAAMKMADYESRKNSIMPSGS</sequence>
<evidence type="ECO:0000256" key="14">
    <source>
        <dbReference type="ARBA" id="ARBA00023204"/>
    </source>
</evidence>
<dbReference type="InterPro" id="IPR036420">
    <property type="entry name" value="BRCT_dom_sf"/>
</dbReference>
<evidence type="ECO:0000256" key="1">
    <source>
        <dbReference type="ARBA" id="ARBA00001946"/>
    </source>
</evidence>
<proteinExistence type="inferred from homology"/>
<dbReference type="PANTHER" id="PTHR45997:SF1">
    <property type="entry name" value="DNA LIGASE 4"/>
    <property type="match status" value="1"/>
</dbReference>
<dbReference type="CDD" id="cd07903">
    <property type="entry name" value="Adenylation_DNA_ligase_IV"/>
    <property type="match status" value="1"/>
</dbReference>
<keyword evidence="23" id="KW-1185">Reference proteome</keyword>
<keyword evidence="8" id="KW-0677">Repeat</keyword>
<evidence type="ECO:0000256" key="15">
    <source>
        <dbReference type="ARBA" id="ARBA00023242"/>
    </source>
</evidence>
<evidence type="ECO:0000256" key="2">
    <source>
        <dbReference type="ARBA" id="ARBA00004123"/>
    </source>
</evidence>
<evidence type="ECO:0000256" key="13">
    <source>
        <dbReference type="ARBA" id="ARBA00023172"/>
    </source>
</evidence>
<dbReference type="InterPro" id="IPR012308">
    <property type="entry name" value="DNA_ligase_ATP-dep_N"/>
</dbReference>
<dbReference type="Pfam" id="PF01068">
    <property type="entry name" value="DNA_ligase_A_M"/>
    <property type="match status" value="1"/>
</dbReference>
<comment type="similarity">
    <text evidence="3 19">Belongs to the ATP-dependent DNA ligase family.</text>
</comment>
<keyword evidence="6 22" id="KW-0436">Ligase</keyword>
<dbReference type="InterPro" id="IPR000977">
    <property type="entry name" value="DNA_ligase_ATP-dep"/>
</dbReference>
<dbReference type="GO" id="GO:0016874">
    <property type="term" value="F:ligase activity"/>
    <property type="evidence" value="ECO:0007669"/>
    <property type="project" value="UniProtKB-KW"/>
</dbReference>
<dbReference type="Pfam" id="PF01633">
    <property type="entry name" value="Choline_kinase"/>
    <property type="match status" value="1"/>
</dbReference>
<dbReference type="PROSITE" id="PS50160">
    <property type="entry name" value="DNA_LIGASE_A3"/>
    <property type="match status" value="1"/>
</dbReference>
<dbReference type="InterPro" id="IPR016059">
    <property type="entry name" value="DNA_ligase_ATP-dep_CS"/>
</dbReference>
<evidence type="ECO:0000256" key="11">
    <source>
        <dbReference type="ARBA" id="ARBA00022840"/>
    </source>
</evidence>
<keyword evidence="12" id="KW-0460">Magnesium</keyword>
<dbReference type="Gene3D" id="1.10.3260.10">
    <property type="entry name" value="DNA ligase, ATP-dependent, N-terminal domain"/>
    <property type="match status" value="1"/>
</dbReference>
<dbReference type="SMART" id="SM00292">
    <property type="entry name" value="BRCT"/>
    <property type="match status" value="2"/>
</dbReference>
<dbReference type="Gene3D" id="3.90.1200.10">
    <property type="match status" value="1"/>
</dbReference>
<dbReference type="InterPro" id="IPR001357">
    <property type="entry name" value="BRCT_dom"/>
</dbReference>
<dbReference type="InterPro" id="IPR044125">
    <property type="entry name" value="Adenylation_DNA_ligase_IV"/>
</dbReference>
<dbReference type="SUPFAM" id="SSF56112">
    <property type="entry name" value="Protein kinase-like (PK-like)"/>
    <property type="match status" value="1"/>
</dbReference>
<dbReference type="Pfam" id="PF04679">
    <property type="entry name" value="DNA_ligase_A_C"/>
    <property type="match status" value="1"/>
</dbReference>
<evidence type="ECO:0000259" key="21">
    <source>
        <dbReference type="PROSITE" id="PS50172"/>
    </source>
</evidence>
<dbReference type="SUPFAM" id="SSF50249">
    <property type="entry name" value="Nucleic acid-binding proteins"/>
    <property type="match status" value="1"/>
</dbReference>
<dbReference type="Gene3D" id="3.30.470.30">
    <property type="entry name" value="DNA ligase/mRNA capping enzyme"/>
    <property type="match status" value="1"/>
</dbReference>
<evidence type="ECO:0000256" key="5">
    <source>
        <dbReference type="ARBA" id="ARBA00022073"/>
    </source>
</evidence>